<dbReference type="InterPro" id="IPR026906">
    <property type="entry name" value="LRR_5"/>
</dbReference>
<dbReference type="InterPro" id="IPR032675">
    <property type="entry name" value="LRR_dom_sf"/>
</dbReference>
<evidence type="ECO:0000313" key="2">
    <source>
        <dbReference type="EMBL" id="MSS62906.1"/>
    </source>
</evidence>
<keyword evidence="3" id="KW-1185">Reference proteome</keyword>
<dbReference type="PANTHER" id="PTHR10587:SF125">
    <property type="entry name" value="POLYSACCHARIDE DEACETYLASE YHEN-RELATED"/>
    <property type="match status" value="1"/>
</dbReference>
<comment type="caution">
    <text evidence="2">The sequence shown here is derived from an EMBL/GenBank/DDBJ whole genome shotgun (WGS) entry which is preliminary data.</text>
</comment>
<dbReference type="Proteomes" id="UP000482209">
    <property type="component" value="Unassembled WGS sequence"/>
</dbReference>
<gene>
    <name evidence="2" type="ORF">FYJ58_03315</name>
</gene>
<sequence length="488" mass="54480">MNKKVNVIIMGILLVCGVVLIPCLSKSVEWREKAEEQDNVITVQAQDEQKGEFIKGAFSYHVLKKGKTDEVEITGLVKNVKDVKIPFEVTDSKGSKYKVTALANGAFAKNKAIESITISSGVRTIKENVFVGCKNLKKVTVAKENPNYKVVDNTLYTKSGKTLVAVIDTGVYYLIPKGVIKVKEGAFVYCKNLKKVIFPATIEEIGRLFESSCPSLKQVVFRGEKVANMVKSGEMATLKGHEKIEIVVPNGKKAVYKKKLQPIYEQSKLSMVEDKNTDKKKVYLTFDDGPSENTEKILEILDKYNAKATFFVLGKTDKFSMDEYRKIVEKGHTIGVHSTSHQYKIVYKSLDSLKKDYITTRDIVWKATGIKPTLYRFPGGSSNSYCAGKKIQKYMKYFNDTGVVYVDWNASNEDATGRYYTAAGLTQNAVRTVQRAGSVPVVLMHDAAAKKKTVESLPGLIKQLQSMGYSCEALDEYVPPVQHRKVTK</sequence>
<dbReference type="InterPro" id="IPR002509">
    <property type="entry name" value="NODB_dom"/>
</dbReference>
<evidence type="ECO:0000259" key="1">
    <source>
        <dbReference type="PROSITE" id="PS51677"/>
    </source>
</evidence>
<dbReference type="GO" id="GO:0016810">
    <property type="term" value="F:hydrolase activity, acting on carbon-nitrogen (but not peptide) bonds"/>
    <property type="evidence" value="ECO:0007669"/>
    <property type="project" value="InterPro"/>
</dbReference>
<dbReference type="GO" id="GO:0005975">
    <property type="term" value="P:carbohydrate metabolic process"/>
    <property type="evidence" value="ECO:0007669"/>
    <property type="project" value="InterPro"/>
</dbReference>
<dbReference type="InterPro" id="IPR050248">
    <property type="entry name" value="Polysacc_deacetylase_ArnD"/>
</dbReference>
<dbReference type="PANTHER" id="PTHR10587">
    <property type="entry name" value="GLYCOSYL TRANSFERASE-RELATED"/>
    <property type="match status" value="1"/>
</dbReference>
<dbReference type="SUPFAM" id="SSF88713">
    <property type="entry name" value="Glycoside hydrolase/deacetylase"/>
    <property type="match status" value="1"/>
</dbReference>
<accession>A0A6L5XVP8</accession>
<dbReference type="Gene3D" id="3.80.10.10">
    <property type="entry name" value="Ribonuclease Inhibitor"/>
    <property type="match status" value="2"/>
</dbReference>
<dbReference type="RefSeq" id="WP_154517190.1">
    <property type="nucleotide sequence ID" value="NZ_VUMT01000003.1"/>
</dbReference>
<name>A0A6L5XVP8_9FIRM</name>
<organism evidence="2 3">
    <name type="scientific">Velocimicrobium porci</name>
    <dbReference type="NCBI Taxonomy" id="2606634"/>
    <lineage>
        <taxon>Bacteria</taxon>
        <taxon>Bacillati</taxon>
        <taxon>Bacillota</taxon>
        <taxon>Clostridia</taxon>
        <taxon>Lachnospirales</taxon>
        <taxon>Lachnospiraceae</taxon>
        <taxon>Velocimicrobium</taxon>
    </lineage>
</organism>
<reference evidence="2 3" key="1">
    <citation type="submission" date="2019-08" db="EMBL/GenBank/DDBJ databases">
        <title>In-depth cultivation of the pig gut microbiome towards novel bacterial diversity and tailored functional studies.</title>
        <authorList>
            <person name="Wylensek D."/>
            <person name="Hitch T.C.A."/>
            <person name="Clavel T."/>
        </authorList>
    </citation>
    <scope>NUCLEOTIDE SEQUENCE [LARGE SCALE GENOMIC DNA]</scope>
    <source>
        <strain evidence="2 3">WCA-693-APC-MOT-I</strain>
    </source>
</reference>
<dbReference type="PROSITE" id="PS51677">
    <property type="entry name" value="NODB"/>
    <property type="match status" value="1"/>
</dbReference>
<proteinExistence type="predicted"/>
<dbReference type="CDD" id="cd10944">
    <property type="entry name" value="CE4_SmPgdA_like"/>
    <property type="match status" value="1"/>
</dbReference>
<dbReference type="Pfam" id="PF13306">
    <property type="entry name" value="LRR_5"/>
    <property type="match status" value="2"/>
</dbReference>
<dbReference type="EMBL" id="VUMT01000003">
    <property type="protein sequence ID" value="MSS62906.1"/>
    <property type="molecule type" value="Genomic_DNA"/>
</dbReference>
<dbReference type="AlphaFoldDB" id="A0A6L5XVP8"/>
<dbReference type="Gene3D" id="3.20.20.370">
    <property type="entry name" value="Glycoside hydrolase/deacetylase"/>
    <property type="match status" value="1"/>
</dbReference>
<protein>
    <submittedName>
        <fullName evidence="2">Polysaccharide deacetylase family protein</fullName>
    </submittedName>
</protein>
<evidence type="ECO:0000313" key="3">
    <source>
        <dbReference type="Proteomes" id="UP000482209"/>
    </source>
</evidence>
<dbReference type="InterPro" id="IPR011330">
    <property type="entry name" value="Glyco_hydro/deAcase_b/a-brl"/>
</dbReference>
<dbReference type="Pfam" id="PF01522">
    <property type="entry name" value="Polysacc_deac_1"/>
    <property type="match status" value="1"/>
</dbReference>
<feature type="domain" description="NodB homology" evidence="1">
    <location>
        <begin position="280"/>
        <end position="472"/>
    </location>
</feature>